<reference evidence="1 2" key="1">
    <citation type="submission" date="2015-03" db="EMBL/GenBank/DDBJ databases">
        <title>RNA-seq based gene annotation and comparative genomics of four Zymoseptoria species reveal species-specific pathogenicity related genes and transposable element activity.</title>
        <authorList>
            <person name="Grandaubert J."/>
            <person name="Bhattacharyya A."/>
            <person name="Stukenbrock E.H."/>
        </authorList>
    </citation>
    <scope>NUCLEOTIDE SEQUENCE [LARGE SCALE GENOMIC DNA]</scope>
    <source>
        <strain evidence="1 2">Zb18110</strain>
    </source>
</reference>
<evidence type="ECO:0000313" key="2">
    <source>
        <dbReference type="Proteomes" id="UP000033647"/>
    </source>
</evidence>
<proteinExistence type="predicted"/>
<accession>A0A0F4GYD8</accession>
<dbReference type="AlphaFoldDB" id="A0A0F4GYD8"/>
<protein>
    <submittedName>
        <fullName evidence="1">Uncharacterized protein</fullName>
    </submittedName>
</protein>
<name>A0A0F4GYD8_9PEZI</name>
<sequence length="108" mass="12159">MGRVFTVGGLSSQIDFLPPKEPVAFFADLTDAMAATSSQVVRTIQAACPAKCPLPRVLEFPTTWSEKRIFHVHFRRAPGFMRLYAPVHVPEQKDPFMATFTPLRPKRT</sequence>
<dbReference type="EMBL" id="LAFY01000290">
    <property type="protein sequence ID" value="KJY01231.1"/>
    <property type="molecule type" value="Genomic_DNA"/>
</dbReference>
<keyword evidence="2" id="KW-1185">Reference proteome</keyword>
<organism evidence="1 2">
    <name type="scientific">Zymoseptoria brevis</name>
    <dbReference type="NCBI Taxonomy" id="1047168"/>
    <lineage>
        <taxon>Eukaryota</taxon>
        <taxon>Fungi</taxon>
        <taxon>Dikarya</taxon>
        <taxon>Ascomycota</taxon>
        <taxon>Pezizomycotina</taxon>
        <taxon>Dothideomycetes</taxon>
        <taxon>Dothideomycetidae</taxon>
        <taxon>Mycosphaerellales</taxon>
        <taxon>Mycosphaerellaceae</taxon>
        <taxon>Zymoseptoria</taxon>
    </lineage>
</organism>
<dbReference type="Proteomes" id="UP000033647">
    <property type="component" value="Unassembled WGS sequence"/>
</dbReference>
<gene>
    <name evidence="1" type="ORF">TI39_contig298g00046</name>
</gene>
<comment type="caution">
    <text evidence="1">The sequence shown here is derived from an EMBL/GenBank/DDBJ whole genome shotgun (WGS) entry which is preliminary data.</text>
</comment>
<evidence type="ECO:0000313" key="1">
    <source>
        <dbReference type="EMBL" id="KJY01231.1"/>
    </source>
</evidence>